<dbReference type="GeneID" id="71993633"/>
<evidence type="ECO:0000313" key="4">
    <source>
        <dbReference type="Proteomes" id="UP000756132"/>
    </source>
</evidence>
<accession>A0A9Q8UVZ0</accession>
<dbReference type="CDD" id="cd19071">
    <property type="entry name" value="AKR_AKR1-5-like"/>
    <property type="match status" value="1"/>
</dbReference>
<dbReference type="PRINTS" id="PR00069">
    <property type="entry name" value="ALDKETRDTASE"/>
</dbReference>
<evidence type="ECO:0000256" key="1">
    <source>
        <dbReference type="ARBA" id="ARBA00023002"/>
    </source>
</evidence>
<evidence type="ECO:0000259" key="2">
    <source>
        <dbReference type="Pfam" id="PF00248"/>
    </source>
</evidence>
<dbReference type="InterPro" id="IPR023210">
    <property type="entry name" value="NADP_OxRdtase_dom"/>
</dbReference>
<evidence type="ECO:0000313" key="3">
    <source>
        <dbReference type="EMBL" id="UJO24430.1"/>
    </source>
</evidence>
<sequence length="366" mass="40149">MPVANGQKVDIPSVGFGTWFSDEKQSAEECILTALQSGYRHLDSAWAPGIPREEIHVTSKVWLQFLAPENVELALDKVLQDSGMEYVDLFLAHHTVVFKNKGREALEKAEPSMYDQGGMGVLLDEKGLPKNGQEGSFVPTWLAMQELVKKGKARAIGVSNLGLQDVQELLPYSKEIPISCNQVEMHAWLPQNELLEFHKKHGIVTTAFGPFGGGSITGVRVIDDAEIQKLAERAGMGIGQMLQSWAVQRGTIPVGKSATPERMRSNLDVKRLAEWDGEAGGGEVAGHQSGLRCAVLRVMGRPVVGTQLWRGLRLSSSCEDYHTACVQVVVLRFFGAMQCVWCGGLRTPRLDRGRALEVGWVVMACK</sequence>
<dbReference type="InterPro" id="IPR036812">
    <property type="entry name" value="NAD(P)_OxRdtase_dom_sf"/>
</dbReference>
<dbReference type="PANTHER" id="PTHR11732">
    <property type="entry name" value="ALDO/KETO REDUCTASE"/>
    <property type="match status" value="1"/>
</dbReference>
<dbReference type="InterPro" id="IPR020471">
    <property type="entry name" value="AKR"/>
</dbReference>
<name>A0A9Q8UVZ0_PASFU</name>
<reference evidence="3" key="1">
    <citation type="submission" date="2021-12" db="EMBL/GenBank/DDBJ databases">
        <authorList>
            <person name="Zaccaron A."/>
            <person name="Stergiopoulos I."/>
        </authorList>
    </citation>
    <scope>NUCLEOTIDE SEQUENCE</scope>
    <source>
        <strain evidence="3">Race5_Kim</strain>
    </source>
</reference>
<keyword evidence="1" id="KW-0560">Oxidoreductase</keyword>
<dbReference type="SUPFAM" id="SSF51430">
    <property type="entry name" value="NAD(P)-linked oxidoreductase"/>
    <property type="match status" value="1"/>
</dbReference>
<reference evidence="3" key="2">
    <citation type="journal article" date="2022" name="Microb. Genom.">
        <title>A chromosome-scale genome assembly of the tomato pathogen Cladosporium fulvum reveals a compartmentalized genome architecture and the presence of a dispensable chromosome.</title>
        <authorList>
            <person name="Zaccaron A.Z."/>
            <person name="Chen L.H."/>
            <person name="Samaras A."/>
            <person name="Stergiopoulos I."/>
        </authorList>
    </citation>
    <scope>NUCLEOTIDE SEQUENCE</scope>
    <source>
        <strain evidence="3">Race5_Kim</strain>
    </source>
</reference>
<dbReference type="EMBL" id="CP090174">
    <property type="protein sequence ID" value="UJO24430.1"/>
    <property type="molecule type" value="Genomic_DNA"/>
</dbReference>
<feature type="domain" description="NADP-dependent oxidoreductase" evidence="2">
    <location>
        <begin position="14"/>
        <end position="269"/>
    </location>
</feature>
<proteinExistence type="predicted"/>
<dbReference type="GO" id="GO:0016491">
    <property type="term" value="F:oxidoreductase activity"/>
    <property type="evidence" value="ECO:0007669"/>
    <property type="project" value="UniProtKB-KW"/>
</dbReference>
<dbReference type="OrthoDB" id="416253at2759"/>
<keyword evidence="4" id="KW-1185">Reference proteome</keyword>
<dbReference type="AlphaFoldDB" id="A0A9Q8UVZ0"/>
<dbReference type="RefSeq" id="XP_047768796.1">
    <property type="nucleotide sequence ID" value="XM_047912903.1"/>
</dbReference>
<gene>
    <name evidence="3" type="ORF">CLAFUR5_13755</name>
</gene>
<protein>
    <submittedName>
        <fullName evidence="3">Reductase 1</fullName>
    </submittedName>
</protein>
<dbReference type="Gene3D" id="3.20.20.100">
    <property type="entry name" value="NADP-dependent oxidoreductase domain"/>
    <property type="match status" value="1"/>
</dbReference>
<dbReference type="Proteomes" id="UP000756132">
    <property type="component" value="Chromosome 12"/>
</dbReference>
<organism evidence="3 4">
    <name type="scientific">Passalora fulva</name>
    <name type="common">Tomato leaf mold</name>
    <name type="synonym">Cladosporium fulvum</name>
    <dbReference type="NCBI Taxonomy" id="5499"/>
    <lineage>
        <taxon>Eukaryota</taxon>
        <taxon>Fungi</taxon>
        <taxon>Dikarya</taxon>
        <taxon>Ascomycota</taxon>
        <taxon>Pezizomycotina</taxon>
        <taxon>Dothideomycetes</taxon>
        <taxon>Dothideomycetidae</taxon>
        <taxon>Mycosphaerellales</taxon>
        <taxon>Mycosphaerellaceae</taxon>
        <taxon>Fulvia</taxon>
    </lineage>
</organism>
<dbReference type="Pfam" id="PF00248">
    <property type="entry name" value="Aldo_ket_red"/>
    <property type="match status" value="1"/>
</dbReference>
<dbReference type="KEGG" id="ffu:CLAFUR5_13755"/>